<dbReference type="InterPro" id="IPR051472">
    <property type="entry name" value="T3SS_Stator/FliH"/>
</dbReference>
<dbReference type="InterPro" id="IPR022524">
    <property type="entry name" value="FliH_Bacilli"/>
</dbReference>
<keyword evidence="5" id="KW-0653">Protein transport</keyword>
<evidence type="ECO:0000256" key="7">
    <source>
        <dbReference type="NCBIfam" id="TIGR03825"/>
    </source>
</evidence>
<dbReference type="Pfam" id="PF02108">
    <property type="entry name" value="FliH"/>
    <property type="match status" value="1"/>
</dbReference>
<name>A0A1I2A4R2_9BACI</name>
<comment type="function">
    <text evidence="1">Needed for flagellar regrowth and assembly.</text>
</comment>
<dbReference type="AlphaFoldDB" id="A0A1I2A4R2"/>
<dbReference type="GO" id="GO:0044781">
    <property type="term" value="P:bacterial-type flagellum organization"/>
    <property type="evidence" value="ECO:0007669"/>
    <property type="project" value="UniProtKB-KW"/>
</dbReference>
<dbReference type="EMBL" id="FONT01000001">
    <property type="protein sequence ID" value="SFE39035.1"/>
    <property type="molecule type" value="Genomic_DNA"/>
</dbReference>
<comment type="similarity">
    <text evidence="2">Belongs to the FliH family.</text>
</comment>
<evidence type="ECO:0000256" key="1">
    <source>
        <dbReference type="ARBA" id="ARBA00003041"/>
    </source>
</evidence>
<dbReference type="SUPFAM" id="SSF160527">
    <property type="entry name" value="V-type ATPase subunit E-like"/>
    <property type="match status" value="1"/>
</dbReference>
<evidence type="ECO:0000256" key="4">
    <source>
        <dbReference type="ARBA" id="ARBA00022795"/>
    </source>
</evidence>
<evidence type="ECO:0000313" key="11">
    <source>
        <dbReference type="Proteomes" id="UP000199516"/>
    </source>
</evidence>
<evidence type="ECO:0000256" key="2">
    <source>
        <dbReference type="ARBA" id="ARBA00006602"/>
    </source>
</evidence>
<keyword evidence="4" id="KW-1005">Bacterial flagellum biogenesis</keyword>
<keyword evidence="10" id="KW-0282">Flagellum</keyword>
<feature type="coiled-coil region" evidence="8">
    <location>
        <begin position="41"/>
        <end position="142"/>
    </location>
</feature>
<dbReference type="Proteomes" id="UP000199516">
    <property type="component" value="Unassembled WGS sequence"/>
</dbReference>
<gene>
    <name evidence="10" type="ORF">SAMN05192532_101664</name>
</gene>
<keyword evidence="3" id="KW-0813">Transport</keyword>
<dbReference type="GO" id="GO:0015031">
    <property type="term" value="P:protein transport"/>
    <property type="evidence" value="ECO:0007669"/>
    <property type="project" value="UniProtKB-KW"/>
</dbReference>
<evidence type="ECO:0000313" key="10">
    <source>
        <dbReference type="EMBL" id="SFE39035.1"/>
    </source>
</evidence>
<evidence type="ECO:0000256" key="5">
    <source>
        <dbReference type="ARBA" id="ARBA00022927"/>
    </source>
</evidence>
<dbReference type="NCBIfam" id="TIGR03825">
    <property type="entry name" value="FliH_bacil"/>
    <property type="match status" value="1"/>
</dbReference>
<organism evidence="10 11">
    <name type="scientific">Alteribacillus iranensis</name>
    <dbReference type="NCBI Taxonomy" id="930128"/>
    <lineage>
        <taxon>Bacteria</taxon>
        <taxon>Bacillati</taxon>
        <taxon>Bacillota</taxon>
        <taxon>Bacilli</taxon>
        <taxon>Bacillales</taxon>
        <taxon>Bacillaceae</taxon>
        <taxon>Alteribacillus</taxon>
    </lineage>
</organism>
<keyword evidence="10" id="KW-0969">Cilium</keyword>
<keyword evidence="6" id="KW-1006">Bacterial flagellum protein export</keyword>
<dbReference type="GO" id="GO:0005829">
    <property type="term" value="C:cytosol"/>
    <property type="evidence" value="ECO:0007669"/>
    <property type="project" value="TreeGrafter"/>
</dbReference>
<evidence type="ECO:0000256" key="6">
    <source>
        <dbReference type="ARBA" id="ARBA00023225"/>
    </source>
</evidence>
<reference evidence="10 11" key="1">
    <citation type="submission" date="2016-10" db="EMBL/GenBank/DDBJ databases">
        <authorList>
            <person name="de Groot N.N."/>
        </authorList>
    </citation>
    <scope>NUCLEOTIDE SEQUENCE [LARGE SCALE GENOMIC DNA]</scope>
    <source>
        <strain evidence="10 11">DSM 23995</strain>
    </source>
</reference>
<dbReference type="PANTHER" id="PTHR34982">
    <property type="entry name" value="YOP PROTEINS TRANSLOCATION PROTEIN L"/>
    <property type="match status" value="1"/>
</dbReference>
<evidence type="ECO:0000259" key="9">
    <source>
        <dbReference type="Pfam" id="PF02108"/>
    </source>
</evidence>
<keyword evidence="10" id="KW-0966">Cell projection</keyword>
<proteinExistence type="inferred from homology"/>
<keyword evidence="8" id="KW-0175">Coiled coil</keyword>
<keyword evidence="11" id="KW-1185">Reference proteome</keyword>
<dbReference type="PANTHER" id="PTHR34982:SF1">
    <property type="entry name" value="FLAGELLAR ASSEMBLY PROTEIN FLIH"/>
    <property type="match status" value="1"/>
</dbReference>
<dbReference type="InterPro" id="IPR018035">
    <property type="entry name" value="Flagellar_FliH/T3SS_HrpE"/>
</dbReference>
<sequence length="259" mass="29855">MSLSKVIKAEQTKSANTVTKSITLKTVTTLKEAPSLQQQENKDYMRSLREAKQKAMEVEKQAYQLKNQAVHELEDARQKISEEEENSKLLIHEAYDEAQKKGFEEGFEKGRKEGQQTYEEAIEEARHVITKAKKEYEHYLSEAEPVILNLALEVARRIVETSFESSEDLWNQLVKQALEEVKENEEITIYVSPSHYEQTRQIRKELEKILGHAQELMIFPDSSLSLGSCIIETPYGKVDASLDSQFNEIKSVLMEQLKE</sequence>
<accession>A0A1I2A4R2</accession>
<feature type="domain" description="Flagellar assembly protein FliH/Type III secretion system HrpE" evidence="9">
    <location>
        <begin position="120"/>
        <end position="249"/>
    </location>
</feature>
<evidence type="ECO:0000256" key="8">
    <source>
        <dbReference type="SAM" id="Coils"/>
    </source>
</evidence>
<protein>
    <recommendedName>
        <fullName evidence="7">Flagellar assembly protein FliH</fullName>
    </recommendedName>
</protein>
<evidence type="ECO:0000256" key="3">
    <source>
        <dbReference type="ARBA" id="ARBA00022448"/>
    </source>
</evidence>
<dbReference type="STRING" id="930128.SAMN05192532_101664"/>